<organism evidence="8 9">
    <name type="scientific">Serratia marcescens</name>
    <dbReference type="NCBI Taxonomy" id="615"/>
    <lineage>
        <taxon>Bacteria</taxon>
        <taxon>Pseudomonadati</taxon>
        <taxon>Pseudomonadota</taxon>
        <taxon>Gammaproteobacteria</taxon>
        <taxon>Enterobacterales</taxon>
        <taxon>Yersiniaceae</taxon>
        <taxon>Serratia</taxon>
    </lineage>
</organism>
<evidence type="ECO:0000256" key="1">
    <source>
        <dbReference type="ARBA" id="ARBA00004651"/>
    </source>
</evidence>
<sequence>MGLKAKAFNGAKWTAFSTACIVGIGLLQMAILARLIGPKEFGLLSAAMVIIALADTLSDFGISNSIIQKKDISQDELTSLYWFNVGVGFLVFLIFFVCGKQIAAFLNLPGLNKLIELISIAFLFIPHGQQYRALLQKELEFSIIGKVEAISFLLGFLFTVCIAFYYPFAISAIWGYLINAASRTVLFYVHGVKMYKPTLSFSLYKIKGNLKFGAYLTADNLVNFINVNISTVVLAKLLGPIAVGGYNLAYNMTVIPPMKLNPIITRVLFPAFSKIQDDIEKLRLNFYKLLSLVGIINFPLLLGLMLVSDNFVLFAFGEKWKFIIPTMQVLCVVGLLRSIGNPIGALLMAKARVDISFKFNVFKTVLFLPTLYIGGLYYGVEGVAIGFLIVQIVNTFLSYFILIKPVLGNSYREYLLSLLIPLKISLPMLMSVWLFKFFMGHYFSLNNTFTLFSSIVIGGFIFVITIFLSSSPLLVELKKIIKGKF</sequence>
<dbReference type="GO" id="GO:0005886">
    <property type="term" value="C:plasma membrane"/>
    <property type="evidence" value="ECO:0007669"/>
    <property type="project" value="UniProtKB-SubCell"/>
</dbReference>
<evidence type="ECO:0000313" key="9">
    <source>
        <dbReference type="Proteomes" id="UP000037482"/>
    </source>
</evidence>
<evidence type="ECO:0000256" key="7">
    <source>
        <dbReference type="SAM" id="Phobius"/>
    </source>
</evidence>
<feature type="transmembrane region" description="Helical" evidence="7">
    <location>
        <begin position="79"/>
        <end position="97"/>
    </location>
</feature>
<name>A0A656VHT2_SERMA</name>
<dbReference type="RefSeq" id="WP_049295287.1">
    <property type="nucleotide sequence ID" value="NZ_CABHIE010000001.1"/>
</dbReference>
<dbReference type="AlphaFoldDB" id="A0A656VHT2"/>
<dbReference type="CDD" id="cd13127">
    <property type="entry name" value="MATE_tuaB_like"/>
    <property type="match status" value="1"/>
</dbReference>
<keyword evidence="6 7" id="KW-0472">Membrane</keyword>
<dbReference type="PANTHER" id="PTHR30250:SF10">
    <property type="entry name" value="LIPOPOLYSACCHARIDE BIOSYNTHESIS PROTEIN WZXC"/>
    <property type="match status" value="1"/>
</dbReference>
<dbReference type="Pfam" id="PF13440">
    <property type="entry name" value="Polysacc_synt_3"/>
    <property type="match status" value="1"/>
</dbReference>
<comment type="similarity">
    <text evidence="2">Belongs to the polysaccharide synthase family.</text>
</comment>
<evidence type="ECO:0000256" key="3">
    <source>
        <dbReference type="ARBA" id="ARBA00022475"/>
    </source>
</evidence>
<evidence type="ECO:0000256" key="6">
    <source>
        <dbReference type="ARBA" id="ARBA00023136"/>
    </source>
</evidence>
<feature type="transmembrane region" description="Helical" evidence="7">
    <location>
        <begin position="12"/>
        <end position="37"/>
    </location>
</feature>
<feature type="transmembrane region" description="Helical" evidence="7">
    <location>
        <begin position="289"/>
        <end position="307"/>
    </location>
</feature>
<keyword evidence="3" id="KW-1003">Cell membrane</keyword>
<keyword evidence="5 7" id="KW-1133">Transmembrane helix</keyword>
<evidence type="ECO:0000256" key="4">
    <source>
        <dbReference type="ARBA" id="ARBA00022692"/>
    </source>
</evidence>
<proteinExistence type="inferred from homology"/>
<dbReference type="EMBL" id="LFJS01000012">
    <property type="protein sequence ID" value="KMU51440.1"/>
    <property type="molecule type" value="Genomic_DNA"/>
</dbReference>
<feature type="transmembrane region" description="Helical" evidence="7">
    <location>
        <begin position="455"/>
        <end position="475"/>
    </location>
</feature>
<gene>
    <name evidence="8" type="primary">wzxC</name>
    <name evidence="8" type="ORF">AB868_02183</name>
</gene>
<reference evidence="8 9" key="1">
    <citation type="submission" date="2015-06" db="EMBL/GenBank/DDBJ databases">
        <title>Draft Genome of Serratia marcescens Strain AH0650_Sm1.</title>
        <authorList>
            <person name="Wan Y."/>
            <person name="Gorrie C."/>
            <person name="Holt K."/>
        </authorList>
    </citation>
    <scope>NUCLEOTIDE SEQUENCE [LARGE SCALE GENOMIC DNA]</scope>
    <source>
        <strain evidence="8 9">AH0650_Sm1</strain>
    </source>
</reference>
<feature type="transmembrane region" description="Helical" evidence="7">
    <location>
        <begin position="414"/>
        <end position="435"/>
    </location>
</feature>
<keyword evidence="4 7" id="KW-0812">Transmembrane</keyword>
<feature type="transmembrane region" description="Helical" evidence="7">
    <location>
        <begin position="384"/>
        <end position="402"/>
    </location>
</feature>
<evidence type="ECO:0000313" key="8">
    <source>
        <dbReference type="EMBL" id="KMU51440.1"/>
    </source>
</evidence>
<dbReference type="InterPro" id="IPR050833">
    <property type="entry name" value="Poly_Biosynth_Transport"/>
</dbReference>
<dbReference type="NCBIfam" id="NF007773">
    <property type="entry name" value="PRK10459.1"/>
    <property type="match status" value="1"/>
</dbReference>
<feature type="transmembrane region" description="Helical" evidence="7">
    <location>
        <begin position="43"/>
        <end position="67"/>
    </location>
</feature>
<feature type="transmembrane region" description="Helical" evidence="7">
    <location>
        <begin position="361"/>
        <end position="378"/>
    </location>
</feature>
<evidence type="ECO:0000256" key="2">
    <source>
        <dbReference type="ARBA" id="ARBA00007430"/>
    </source>
</evidence>
<evidence type="ECO:0000256" key="5">
    <source>
        <dbReference type="ARBA" id="ARBA00022989"/>
    </source>
</evidence>
<dbReference type="Proteomes" id="UP000037482">
    <property type="component" value="Unassembled WGS sequence"/>
</dbReference>
<dbReference type="PANTHER" id="PTHR30250">
    <property type="entry name" value="PST FAMILY PREDICTED COLANIC ACID TRANSPORTER"/>
    <property type="match status" value="1"/>
</dbReference>
<protein>
    <submittedName>
        <fullName evidence="8">Lipopolysaccharide biosynthesis protein WzxC</fullName>
    </submittedName>
</protein>
<feature type="transmembrane region" description="Helical" evidence="7">
    <location>
        <begin position="327"/>
        <end position="349"/>
    </location>
</feature>
<comment type="caution">
    <text evidence="8">The sequence shown here is derived from an EMBL/GenBank/DDBJ whole genome shotgun (WGS) entry which is preliminary data.</text>
</comment>
<comment type="subcellular location">
    <subcellularLocation>
        <location evidence="1">Cell membrane</location>
        <topology evidence="1">Multi-pass membrane protein</topology>
    </subcellularLocation>
</comment>
<accession>A0A656VHT2</accession>